<feature type="compositionally biased region" description="Acidic residues" evidence="1">
    <location>
        <begin position="74"/>
        <end position="83"/>
    </location>
</feature>
<sequence>MAAVLNVFKPYLARLPLPLPLPPLSGTTIVALGIVIVTAIIFYSLSAATSTITIHKKLIGHHLGHGLDDHLDVSDFEPDDLDDDGRPRPPASARSPSVVRITSLDPSSPLCAAPIRIIDDGSGIAGNKVFLPPPAQDVVPDPALLSPSLAAPGIASSSSSMAGSDTSSLLGSDAGSSTSRRRHSLSNRRHSVSSVKRSSISAASATRSGKKRSDSLGRRASKRSGQAILRGEQSGGSGEDGAEKDAPESTPAAEEHLSPGSSTPLSASLSPSSSEGTWHDADEDSDQELASAVSHQEHEGPTTPSLSQDPSPTKSSDILPSSASSSSSLSSVPSTPSPRQAPSSPSTRARRAAAAVQAWHETPPPPASSSERKTRLPPNVPLPATPLIRLTGAGVPSSGRGRQREHSSSDADSVRLSGSHHGHMHLHKRTTPPSILRRQPQPFKSAFLPLPSKGRALKAARFLVFPPELEREWQLQVQRSQIQHALLARQEVQKAQQLLSGPSTTPVLGFSASNNNGSSPSQAAGAGASTSGGGLNPTDSADSSLASTGSASSSGSRPPTPPEKDSAELQLGANVLPGTKHVRPPPPPPSNPPLAPSASINGGGANPAGSPWTPASPWVDTPSGSGTATPMYASASAIGGFMHPHGLLIGNGGRRRTIRMREPDWTPYTEMHPRAREREEMRSRTLLARRASVSSVKSAPAAAASDAGGGNKGLEPSGSFSAGKSKKKKGRRRSNSLLLGSAVIGSDRNSSSGADDAGWEEEKDSDEDEDGSKGRLPKVQVDDVGSTSFETVPDSDEDEEEFWFERFTRSTAAAGRDWDWRKRRARILIPAPPPNLRLSLDASSQRGRPTMVSGDDGSGVRPGNVGKDAVDIVHEERRAAAGSLTVPSAQPSAPASNGLTVVTSNNRPSSPRLASPRASPRKASLPLTSERDMPVPVFGAANRTSEGPGGAEDLKPSSSPSEDGVQPFPQSSPEPNRSPRSTADNQGSPSSSPKSGRRLALSSLTQGGGRGPPSPPSTGKGKGLRAKMALRLNAWTGGLDAETEAQMRERRTSADSDLGQKRGLDAHLSSSEVFKIARRRTSSEGNMLEVIAGDEQRGEDDSVSRGGGEGGGRSWRQGSDTSVPVRLSSLTSGRAGNKPPRQSSSSTNKSERRKRHTSFGSILRSDDRVQQLLSEAEMLSSDDESTSAKVGGGKNVPAMPSIVLNGHHRVDGGGNGKLSEVSPKFVVASLPKLTAEAAPEETQEILTTSAAASPQPPAVDVFSPPFGLPQASPRTTSIPKDMRPRASDGNTPTTVRASRIPQTRRTSDTSTASSISTSISGTEGHGGLLPNRAPVPEQRSEAAVPASFSSRRRILNDAMGAQLMPSLIPSVSAGSGLAHSPAAAVSFAPPSAWTDTASRLPRRSSNSSFSSTTSSNGKTSPGYPSLIPVAVSLSSRSSSSSLSSMSSPPSPSGLTSSANETGRQGSVGSGSEPRSQLPQYTGTASPTERVRRRTSANLAQADLIRHFSRADPQSMLPYPSSRV</sequence>
<feature type="compositionally biased region" description="Pro residues" evidence="1">
    <location>
        <begin position="584"/>
        <end position="595"/>
    </location>
</feature>
<feature type="compositionally biased region" description="Low complexity" evidence="1">
    <location>
        <begin position="509"/>
        <end position="529"/>
    </location>
</feature>
<feature type="compositionally biased region" description="Low complexity" evidence="1">
    <location>
        <begin position="152"/>
        <end position="170"/>
    </location>
</feature>
<proteinExistence type="predicted"/>
<organism evidence="3 4">
    <name type="scientific">Tilletia horrida</name>
    <dbReference type="NCBI Taxonomy" id="155126"/>
    <lineage>
        <taxon>Eukaryota</taxon>
        <taxon>Fungi</taxon>
        <taxon>Dikarya</taxon>
        <taxon>Basidiomycota</taxon>
        <taxon>Ustilaginomycotina</taxon>
        <taxon>Exobasidiomycetes</taxon>
        <taxon>Tilletiales</taxon>
        <taxon>Tilletiaceae</taxon>
        <taxon>Tilletia</taxon>
    </lineage>
</organism>
<feature type="region of interest" description="Disordered" evidence="1">
    <location>
        <begin position="832"/>
        <end position="1220"/>
    </location>
</feature>
<protein>
    <submittedName>
        <fullName evidence="3">Uncharacterized protein</fullName>
    </submittedName>
</protein>
<dbReference type="Proteomes" id="UP001176517">
    <property type="component" value="Unassembled WGS sequence"/>
</dbReference>
<feature type="compositionally biased region" description="Basic residues" evidence="1">
    <location>
        <begin position="418"/>
        <end position="430"/>
    </location>
</feature>
<keyword evidence="4" id="KW-1185">Reference proteome</keyword>
<feature type="compositionally biased region" description="Low complexity" evidence="1">
    <location>
        <begin position="91"/>
        <end position="100"/>
    </location>
</feature>
<feature type="region of interest" description="Disordered" evidence="1">
    <location>
        <begin position="1369"/>
        <end position="1523"/>
    </location>
</feature>
<evidence type="ECO:0000313" key="3">
    <source>
        <dbReference type="EMBL" id="KAK0548500.1"/>
    </source>
</evidence>
<feature type="region of interest" description="Disordered" evidence="1">
    <location>
        <begin position="660"/>
        <end position="800"/>
    </location>
</feature>
<feature type="compositionally biased region" description="Basic and acidic residues" evidence="1">
    <location>
        <begin position="671"/>
        <end position="683"/>
    </location>
</feature>
<feature type="compositionally biased region" description="Basic residues" evidence="1">
    <location>
        <begin position="724"/>
        <end position="734"/>
    </location>
</feature>
<feature type="compositionally biased region" description="Low complexity" evidence="1">
    <location>
        <begin position="1378"/>
        <end position="1392"/>
    </location>
</feature>
<feature type="compositionally biased region" description="Polar residues" evidence="1">
    <location>
        <begin position="1472"/>
        <end position="1486"/>
    </location>
</feature>
<feature type="region of interest" description="Disordered" evidence="1">
    <location>
        <begin position="74"/>
        <end position="100"/>
    </location>
</feature>
<feature type="compositionally biased region" description="Basic and acidic residues" evidence="1">
    <location>
        <begin position="868"/>
        <end position="879"/>
    </location>
</feature>
<keyword evidence="2" id="KW-1133">Transmembrane helix</keyword>
<feature type="compositionally biased region" description="Polar residues" evidence="1">
    <location>
        <begin position="968"/>
        <end position="986"/>
    </location>
</feature>
<feature type="compositionally biased region" description="Low complexity" evidence="1">
    <location>
        <begin position="192"/>
        <end position="205"/>
    </location>
</feature>
<gene>
    <name evidence="3" type="ORF">OC846_004449</name>
</gene>
<feature type="region of interest" description="Disordered" evidence="1">
    <location>
        <begin position="506"/>
        <end position="625"/>
    </location>
</feature>
<keyword evidence="2" id="KW-0472">Membrane</keyword>
<feature type="compositionally biased region" description="Low complexity" evidence="1">
    <location>
        <begin position="315"/>
        <end position="358"/>
    </location>
</feature>
<evidence type="ECO:0000313" key="4">
    <source>
        <dbReference type="Proteomes" id="UP001176517"/>
    </source>
</evidence>
<feature type="compositionally biased region" description="Basic and acidic residues" evidence="1">
    <location>
        <begin position="402"/>
        <end position="413"/>
    </location>
</feature>
<feature type="compositionally biased region" description="Basic and acidic residues" evidence="1">
    <location>
        <begin position="1045"/>
        <end position="1065"/>
    </location>
</feature>
<feature type="compositionally biased region" description="Polar residues" evidence="1">
    <location>
        <begin position="885"/>
        <end position="906"/>
    </location>
</feature>
<accession>A0AAN6GMK5</accession>
<feature type="compositionally biased region" description="Low complexity" evidence="1">
    <location>
        <begin position="907"/>
        <end position="926"/>
    </location>
</feature>
<name>A0AAN6GMK5_9BASI</name>
<feature type="compositionally biased region" description="Acidic residues" evidence="1">
    <location>
        <begin position="757"/>
        <end position="770"/>
    </location>
</feature>
<feature type="transmembrane region" description="Helical" evidence="2">
    <location>
        <begin position="21"/>
        <end position="45"/>
    </location>
</feature>
<dbReference type="EMBL" id="JAPDMZ010000134">
    <property type="protein sequence ID" value="KAK0548500.1"/>
    <property type="molecule type" value="Genomic_DNA"/>
</dbReference>
<feature type="compositionally biased region" description="Polar residues" evidence="1">
    <location>
        <begin position="302"/>
        <end position="314"/>
    </location>
</feature>
<feature type="compositionally biased region" description="Low complexity" evidence="1">
    <location>
        <begin position="1308"/>
        <end position="1322"/>
    </location>
</feature>
<feature type="compositionally biased region" description="Polar residues" evidence="1">
    <location>
        <begin position="1128"/>
        <end position="1148"/>
    </location>
</feature>
<keyword evidence="2" id="KW-0812">Transmembrane</keyword>
<feature type="compositionally biased region" description="Low complexity" evidence="1">
    <location>
        <begin position="1404"/>
        <end position="1416"/>
    </location>
</feature>
<evidence type="ECO:0000256" key="1">
    <source>
        <dbReference type="SAM" id="MobiDB-lite"/>
    </source>
</evidence>
<comment type="caution">
    <text evidence="3">The sequence shown here is derived from an EMBL/GenBank/DDBJ whole genome shotgun (WGS) entry which is preliminary data.</text>
</comment>
<feature type="compositionally biased region" description="Low complexity" evidence="1">
    <location>
        <begin position="537"/>
        <end position="557"/>
    </location>
</feature>
<feature type="region of interest" description="Disordered" evidence="1">
    <location>
        <begin position="152"/>
        <end position="438"/>
    </location>
</feature>
<feature type="compositionally biased region" description="Basic and acidic residues" evidence="1">
    <location>
        <begin position="241"/>
        <end position="257"/>
    </location>
</feature>
<feature type="compositionally biased region" description="Low complexity" evidence="1">
    <location>
        <begin position="258"/>
        <end position="274"/>
    </location>
</feature>
<reference evidence="3" key="1">
    <citation type="journal article" date="2023" name="PhytoFront">
        <title>Draft Genome Resources of Seven Strains of Tilletia horrida, Causal Agent of Kernel Smut of Rice.</title>
        <authorList>
            <person name="Khanal S."/>
            <person name="Antony Babu S."/>
            <person name="Zhou X.G."/>
        </authorList>
    </citation>
    <scope>NUCLEOTIDE SEQUENCE</scope>
    <source>
        <strain evidence="3">TX6</strain>
    </source>
</reference>
<feature type="compositionally biased region" description="Low complexity" evidence="1">
    <location>
        <begin position="1432"/>
        <end position="1457"/>
    </location>
</feature>
<evidence type="ECO:0000256" key="2">
    <source>
        <dbReference type="SAM" id="Phobius"/>
    </source>
</evidence>
<feature type="compositionally biased region" description="Basic residues" evidence="1">
    <location>
        <begin position="179"/>
        <end position="191"/>
    </location>
</feature>
<feature type="region of interest" description="Disordered" evidence="1">
    <location>
        <begin position="1238"/>
        <end position="1348"/>
    </location>
</feature>
<feature type="compositionally biased region" description="Basic and acidic residues" evidence="1">
    <location>
        <begin position="1094"/>
        <end position="1103"/>
    </location>
</feature>
<feature type="compositionally biased region" description="Low complexity" evidence="1">
    <location>
        <begin position="688"/>
        <end position="706"/>
    </location>
</feature>